<dbReference type="EMBL" id="AP023359">
    <property type="protein sequence ID" value="BCJ68431.1"/>
    <property type="molecule type" value="Genomic_DNA"/>
</dbReference>
<dbReference type="AlphaFoldDB" id="A0A810N3Z4"/>
<dbReference type="RefSeq" id="WP_212817669.1">
    <property type="nucleotide sequence ID" value="NZ_AP023359.1"/>
</dbReference>
<sequence length="133" mass="13389">MRSWSVTRFLSLCVVATAASAVVLAGAPSAAAPAPPSAVASAGPVITSAYCFPGSTYLLSCEARWTGGTDPAVGQWNAVSGGWISSSQTDPVAHVTLGSGNCIPGSFFVIRVTITDAAGLSDTRLVSGRRCAI</sequence>
<evidence type="ECO:0000313" key="3">
    <source>
        <dbReference type="Proteomes" id="UP000680866"/>
    </source>
</evidence>
<reference evidence="2" key="1">
    <citation type="submission" date="2020-08" db="EMBL/GenBank/DDBJ databases">
        <title>Whole genome shotgun sequence of Polymorphospora rubra NBRC 101157.</title>
        <authorList>
            <person name="Komaki H."/>
            <person name="Tamura T."/>
        </authorList>
    </citation>
    <scope>NUCLEOTIDE SEQUENCE</scope>
    <source>
        <strain evidence="2">NBRC 101157</strain>
    </source>
</reference>
<keyword evidence="3" id="KW-1185">Reference proteome</keyword>
<organism evidence="2 3">
    <name type="scientific">Polymorphospora rubra</name>
    <dbReference type="NCBI Taxonomy" id="338584"/>
    <lineage>
        <taxon>Bacteria</taxon>
        <taxon>Bacillati</taxon>
        <taxon>Actinomycetota</taxon>
        <taxon>Actinomycetes</taxon>
        <taxon>Micromonosporales</taxon>
        <taxon>Micromonosporaceae</taxon>
        <taxon>Polymorphospora</taxon>
    </lineage>
</organism>
<keyword evidence="1" id="KW-0732">Signal</keyword>
<feature type="signal peptide" evidence="1">
    <location>
        <begin position="1"/>
        <end position="25"/>
    </location>
</feature>
<proteinExistence type="predicted"/>
<name>A0A810N3Z4_9ACTN</name>
<feature type="chain" id="PRO_5039168615" description="Ig-like domain-containing protein" evidence="1">
    <location>
        <begin position="26"/>
        <end position="133"/>
    </location>
</feature>
<gene>
    <name evidence="2" type="ORF">Prubr_54520</name>
</gene>
<protein>
    <recommendedName>
        <fullName evidence="4">Ig-like domain-containing protein</fullName>
    </recommendedName>
</protein>
<dbReference type="KEGG" id="pry:Prubr_54520"/>
<evidence type="ECO:0008006" key="4">
    <source>
        <dbReference type="Google" id="ProtNLM"/>
    </source>
</evidence>
<evidence type="ECO:0000313" key="2">
    <source>
        <dbReference type="EMBL" id="BCJ68431.1"/>
    </source>
</evidence>
<accession>A0A810N3Z4</accession>
<evidence type="ECO:0000256" key="1">
    <source>
        <dbReference type="SAM" id="SignalP"/>
    </source>
</evidence>
<dbReference type="Proteomes" id="UP000680866">
    <property type="component" value="Chromosome"/>
</dbReference>